<keyword evidence="1" id="KW-1133">Transmembrane helix</keyword>
<keyword evidence="1" id="KW-0812">Transmembrane</keyword>
<feature type="transmembrane region" description="Helical" evidence="1">
    <location>
        <begin position="5"/>
        <end position="22"/>
    </location>
</feature>
<organism evidence="2 3">
    <name type="scientific">Bacillus safensis</name>
    <dbReference type="NCBI Taxonomy" id="561879"/>
    <lineage>
        <taxon>Bacteria</taxon>
        <taxon>Bacillati</taxon>
        <taxon>Bacillota</taxon>
        <taxon>Bacilli</taxon>
        <taxon>Bacillales</taxon>
        <taxon>Bacillaceae</taxon>
        <taxon>Bacillus</taxon>
    </lineage>
</organism>
<proteinExistence type="predicted"/>
<reference evidence="2 3" key="1">
    <citation type="submission" date="2019-12" db="EMBL/GenBank/DDBJ databases">
        <title>Full genome sequence of a Bacillus safensis strain isolated from commercially available natto in Indonesia.</title>
        <authorList>
            <person name="Yoshida M."/>
            <person name="Uomi M."/>
            <person name="Waturangi D."/>
            <person name="Ekaputri J.J."/>
            <person name="Setiamarga D.H.E."/>
        </authorList>
    </citation>
    <scope>NUCLEOTIDE SEQUENCE [LARGE SCALE GENOMIC DNA]</scope>
    <source>
        <strain evidence="2 3">IDN1</strain>
    </source>
</reference>
<evidence type="ECO:0000256" key="1">
    <source>
        <dbReference type="SAM" id="Phobius"/>
    </source>
</evidence>
<gene>
    <name evidence="2" type="ORF">BsIDN1_03360</name>
</gene>
<feature type="transmembrane region" description="Helical" evidence="1">
    <location>
        <begin position="28"/>
        <end position="45"/>
    </location>
</feature>
<sequence length="88" mass="10362">MIFHVLSTMLLIGTYYVVFTYFSDWLNLFLIVIAASVLFSSYYAGIVRHAQTGVLYLFPGVLYQKIILLEVFQTFWLYAFYLIFFLFG</sequence>
<evidence type="ECO:0000313" key="2">
    <source>
        <dbReference type="EMBL" id="BBP86718.1"/>
    </source>
</evidence>
<dbReference type="Proteomes" id="UP000464658">
    <property type="component" value="Chromosome"/>
</dbReference>
<dbReference type="EMBL" id="AP021906">
    <property type="protein sequence ID" value="BBP86718.1"/>
    <property type="molecule type" value="Genomic_DNA"/>
</dbReference>
<protein>
    <submittedName>
        <fullName evidence="2">Uncharacterized protein</fullName>
    </submittedName>
</protein>
<name>A0A5S9M207_BACIA</name>
<dbReference type="AlphaFoldDB" id="A0A5S9M207"/>
<evidence type="ECO:0000313" key="3">
    <source>
        <dbReference type="Proteomes" id="UP000464658"/>
    </source>
</evidence>
<accession>A0A5S9M207</accession>
<keyword evidence="1" id="KW-0472">Membrane</keyword>